<evidence type="ECO:0000256" key="1">
    <source>
        <dbReference type="SAM" id="Phobius"/>
    </source>
</evidence>
<keyword evidence="1" id="KW-0472">Membrane</keyword>
<evidence type="ECO:0000313" key="2">
    <source>
        <dbReference type="EMBL" id="GIF01436.1"/>
    </source>
</evidence>
<keyword evidence="1" id="KW-1133">Transmembrane helix</keyword>
<gene>
    <name evidence="2" type="ORF">Ari01nite_89000</name>
</gene>
<accession>A0A919N1H0</accession>
<dbReference type="Proteomes" id="UP000636960">
    <property type="component" value="Unassembled WGS sequence"/>
</dbReference>
<dbReference type="AlphaFoldDB" id="A0A919N1H0"/>
<name>A0A919N1H0_9ACTN</name>
<proteinExistence type="predicted"/>
<protein>
    <submittedName>
        <fullName evidence="2">Uncharacterized protein</fullName>
    </submittedName>
</protein>
<reference evidence="2" key="1">
    <citation type="submission" date="2021-01" db="EMBL/GenBank/DDBJ databases">
        <title>Whole genome shotgun sequence of Actinoplanes rishiriensis NBRC 108556.</title>
        <authorList>
            <person name="Komaki H."/>
            <person name="Tamura T."/>
        </authorList>
    </citation>
    <scope>NUCLEOTIDE SEQUENCE</scope>
    <source>
        <strain evidence="2">NBRC 108556</strain>
    </source>
</reference>
<organism evidence="2 3">
    <name type="scientific">Paractinoplanes rishiriensis</name>
    <dbReference type="NCBI Taxonomy" id="1050105"/>
    <lineage>
        <taxon>Bacteria</taxon>
        <taxon>Bacillati</taxon>
        <taxon>Actinomycetota</taxon>
        <taxon>Actinomycetes</taxon>
        <taxon>Micromonosporales</taxon>
        <taxon>Micromonosporaceae</taxon>
        <taxon>Paractinoplanes</taxon>
    </lineage>
</organism>
<comment type="caution">
    <text evidence="2">The sequence shown here is derived from an EMBL/GenBank/DDBJ whole genome shotgun (WGS) entry which is preliminary data.</text>
</comment>
<sequence>MLPLVLLVGISWAALLGIGRGEPIQASELPRLVVSTLVPQSVTPVVPETRLTAKPSPAAFFLFVAAIVGLLFGTGRCVRWPAATGMGSAATPSLLLHTVRGRAPPRLPA</sequence>
<keyword evidence="3" id="KW-1185">Reference proteome</keyword>
<dbReference type="EMBL" id="BOMV01000104">
    <property type="protein sequence ID" value="GIF01436.1"/>
    <property type="molecule type" value="Genomic_DNA"/>
</dbReference>
<evidence type="ECO:0000313" key="3">
    <source>
        <dbReference type="Proteomes" id="UP000636960"/>
    </source>
</evidence>
<feature type="transmembrane region" description="Helical" evidence="1">
    <location>
        <begin position="58"/>
        <end position="78"/>
    </location>
</feature>
<keyword evidence="1" id="KW-0812">Transmembrane</keyword>